<dbReference type="PANTHER" id="PTHR30055:SF234">
    <property type="entry name" value="HTH-TYPE TRANSCRIPTIONAL REGULATOR BETI"/>
    <property type="match status" value="1"/>
</dbReference>
<dbReference type="InterPro" id="IPR050109">
    <property type="entry name" value="HTH-type_TetR-like_transc_reg"/>
</dbReference>
<gene>
    <name evidence="6" type="ORF">J2S41_003985</name>
</gene>
<accession>A0AAE3YQ39</accession>
<evidence type="ECO:0000256" key="2">
    <source>
        <dbReference type="ARBA" id="ARBA00023125"/>
    </source>
</evidence>
<protein>
    <submittedName>
        <fullName evidence="6">AcrR family transcriptional regulator</fullName>
    </submittedName>
</protein>
<keyword evidence="7" id="KW-1185">Reference proteome</keyword>
<dbReference type="GO" id="GO:0000976">
    <property type="term" value="F:transcription cis-regulatory region binding"/>
    <property type="evidence" value="ECO:0007669"/>
    <property type="project" value="TreeGrafter"/>
</dbReference>
<dbReference type="Proteomes" id="UP001183643">
    <property type="component" value="Unassembled WGS sequence"/>
</dbReference>
<dbReference type="Pfam" id="PF00440">
    <property type="entry name" value="TetR_N"/>
    <property type="match status" value="1"/>
</dbReference>
<dbReference type="PROSITE" id="PS50977">
    <property type="entry name" value="HTH_TETR_2"/>
    <property type="match status" value="1"/>
</dbReference>
<dbReference type="SUPFAM" id="SSF48498">
    <property type="entry name" value="Tetracyclin repressor-like, C-terminal domain"/>
    <property type="match status" value="1"/>
</dbReference>
<comment type="caution">
    <text evidence="6">The sequence shown here is derived from an EMBL/GenBank/DDBJ whole genome shotgun (WGS) entry which is preliminary data.</text>
</comment>
<dbReference type="InterPro" id="IPR036271">
    <property type="entry name" value="Tet_transcr_reg_TetR-rel_C_sf"/>
</dbReference>
<name>A0AAE3YQ39_9ACTN</name>
<dbReference type="Gene3D" id="1.10.357.10">
    <property type="entry name" value="Tetracycline Repressor, domain 2"/>
    <property type="match status" value="1"/>
</dbReference>
<keyword evidence="1" id="KW-0805">Transcription regulation</keyword>
<dbReference type="InterPro" id="IPR049445">
    <property type="entry name" value="TetR_SbtR-like_C"/>
</dbReference>
<dbReference type="RefSeq" id="WP_310369406.1">
    <property type="nucleotide sequence ID" value="NZ_JAVDYB010000001.1"/>
</dbReference>
<evidence type="ECO:0000256" key="3">
    <source>
        <dbReference type="ARBA" id="ARBA00023163"/>
    </source>
</evidence>
<dbReference type="AlphaFoldDB" id="A0AAE3YQ39"/>
<dbReference type="EMBL" id="JAVDYB010000001">
    <property type="protein sequence ID" value="MDR7277207.1"/>
    <property type="molecule type" value="Genomic_DNA"/>
</dbReference>
<dbReference type="PANTHER" id="PTHR30055">
    <property type="entry name" value="HTH-TYPE TRANSCRIPTIONAL REGULATOR RUTR"/>
    <property type="match status" value="1"/>
</dbReference>
<organism evidence="6 7">
    <name type="scientific">Catenuloplanes atrovinosus</name>
    <dbReference type="NCBI Taxonomy" id="137266"/>
    <lineage>
        <taxon>Bacteria</taxon>
        <taxon>Bacillati</taxon>
        <taxon>Actinomycetota</taxon>
        <taxon>Actinomycetes</taxon>
        <taxon>Micromonosporales</taxon>
        <taxon>Micromonosporaceae</taxon>
        <taxon>Catenuloplanes</taxon>
    </lineage>
</organism>
<evidence type="ECO:0000313" key="7">
    <source>
        <dbReference type="Proteomes" id="UP001183643"/>
    </source>
</evidence>
<keyword evidence="3" id="KW-0804">Transcription</keyword>
<evidence type="ECO:0000313" key="6">
    <source>
        <dbReference type="EMBL" id="MDR7277207.1"/>
    </source>
</evidence>
<dbReference type="InterPro" id="IPR009057">
    <property type="entry name" value="Homeodomain-like_sf"/>
</dbReference>
<keyword evidence="2 4" id="KW-0238">DNA-binding</keyword>
<dbReference type="InterPro" id="IPR001647">
    <property type="entry name" value="HTH_TetR"/>
</dbReference>
<proteinExistence type="predicted"/>
<dbReference type="PRINTS" id="PR00455">
    <property type="entry name" value="HTHTETR"/>
</dbReference>
<dbReference type="GO" id="GO:0003700">
    <property type="term" value="F:DNA-binding transcription factor activity"/>
    <property type="evidence" value="ECO:0007669"/>
    <property type="project" value="TreeGrafter"/>
</dbReference>
<dbReference type="Pfam" id="PF21597">
    <property type="entry name" value="TetR_C_43"/>
    <property type="match status" value="1"/>
</dbReference>
<sequence length="192" mass="20638">MSVSVPPRRADARRNYDRILRAAEVEVADHGAEASLEEIARRAGVGSATLHRHFPSRRELLQAVFHDRVEALCARGRLLTETDEAHSALREWLTDLTVFGATTRGMARSLVLDPNQSAPSSDGSCETMLATVGGALLAKAQRTGAVRGDISILDLLMLVNAVSLVTEGSTDAADAARRLLNLALEGIRFPEA</sequence>
<evidence type="ECO:0000256" key="4">
    <source>
        <dbReference type="PROSITE-ProRule" id="PRU00335"/>
    </source>
</evidence>
<reference evidence="6" key="1">
    <citation type="submission" date="2023-07" db="EMBL/GenBank/DDBJ databases">
        <title>Sequencing the genomes of 1000 actinobacteria strains.</title>
        <authorList>
            <person name="Klenk H.-P."/>
        </authorList>
    </citation>
    <scope>NUCLEOTIDE SEQUENCE</scope>
    <source>
        <strain evidence="6">DSM 44707</strain>
    </source>
</reference>
<evidence type="ECO:0000259" key="5">
    <source>
        <dbReference type="PROSITE" id="PS50977"/>
    </source>
</evidence>
<feature type="DNA-binding region" description="H-T-H motif" evidence="4">
    <location>
        <begin position="35"/>
        <end position="54"/>
    </location>
</feature>
<evidence type="ECO:0000256" key="1">
    <source>
        <dbReference type="ARBA" id="ARBA00023015"/>
    </source>
</evidence>
<feature type="domain" description="HTH tetR-type" evidence="5">
    <location>
        <begin position="13"/>
        <end position="72"/>
    </location>
</feature>
<dbReference type="SUPFAM" id="SSF46689">
    <property type="entry name" value="Homeodomain-like"/>
    <property type="match status" value="1"/>
</dbReference>